<reference evidence="1" key="1">
    <citation type="submission" date="2019-05" db="EMBL/GenBank/DDBJ databases">
        <authorList>
            <consortium name="Pathogen Informatics"/>
        </authorList>
    </citation>
    <scope>NUCLEOTIDE SEQUENCE [LARGE SCALE GENOMIC DNA]</scope>
    <source>
        <strain evidence="1">NCTC12965</strain>
    </source>
</reference>
<dbReference type="InterPro" id="IPR005801">
    <property type="entry name" value="ADC_synthase"/>
</dbReference>
<organism evidence="1">
    <name type="scientific">Serratia fonticola</name>
    <dbReference type="NCBI Taxonomy" id="47917"/>
    <lineage>
        <taxon>Bacteria</taxon>
        <taxon>Pseudomonadati</taxon>
        <taxon>Pseudomonadota</taxon>
        <taxon>Gammaproteobacteria</taxon>
        <taxon>Enterobacterales</taxon>
        <taxon>Yersiniaceae</taxon>
        <taxon>Serratia</taxon>
    </lineage>
</organism>
<dbReference type="EMBL" id="CABEEZ010000118">
    <property type="protein sequence ID" value="VTR49134.1"/>
    <property type="molecule type" value="Genomic_DNA"/>
</dbReference>
<protein>
    <submittedName>
        <fullName evidence="1">Menaquinone-specific isochorismate synthase</fullName>
        <ecNumber evidence="1">5.4.4.2</ecNumber>
    </submittedName>
</protein>
<dbReference type="EC" id="5.4.4.2" evidence="1"/>
<sequence>MEQLSGLLRRLRQQLGHDFPREAGFRQLTLVVPGHLSDLLLEWLAAQVLFPQFYWRHREGRQEAAVCGALRQFSQPSMAQAFVNAYPAARLWGLTAFER</sequence>
<gene>
    <name evidence="1" type="primary">menF_1</name>
    <name evidence="1" type="ORF">NCTC12965_05794</name>
</gene>
<dbReference type="GO" id="GO:0008909">
    <property type="term" value="F:isochorismate synthase activity"/>
    <property type="evidence" value="ECO:0007669"/>
    <property type="project" value="UniProtKB-EC"/>
</dbReference>
<accession>A0A4U9VZ26</accession>
<evidence type="ECO:0000313" key="1">
    <source>
        <dbReference type="EMBL" id="VTR49134.1"/>
    </source>
</evidence>
<dbReference type="Gene3D" id="3.60.120.10">
    <property type="entry name" value="Anthranilate synthase"/>
    <property type="match status" value="1"/>
</dbReference>
<dbReference type="AlphaFoldDB" id="A0A4U9VZ26"/>
<name>A0A4U9VZ26_SERFO</name>
<proteinExistence type="predicted"/>
<keyword evidence="1" id="KW-0413">Isomerase</keyword>